<dbReference type="PROSITE" id="PS50931">
    <property type="entry name" value="HTH_LYSR"/>
    <property type="match status" value="1"/>
</dbReference>
<dbReference type="Pfam" id="PF03466">
    <property type="entry name" value="LysR_substrate"/>
    <property type="match status" value="1"/>
</dbReference>
<dbReference type="InterPro" id="IPR005119">
    <property type="entry name" value="LysR_subst-bd"/>
</dbReference>
<keyword evidence="4" id="KW-0804">Transcription</keyword>
<dbReference type="PANTHER" id="PTHR30126">
    <property type="entry name" value="HTH-TYPE TRANSCRIPTIONAL REGULATOR"/>
    <property type="match status" value="1"/>
</dbReference>
<dbReference type="SUPFAM" id="SSF53850">
    <property type="entry name" value="Periplasmic binding protein-like II"/>
    <property type="match status" value="1"/>
</dbReference>
<evidence type="ECO:0000313" key="7">
    <source>
        <dbReference type="Proteomes" id="UP000196027"/>
    </source>
</evidence>
<proteinExistence type="inferred from homology"/>
<dbReference type="InterPro" id="IPR036388">
    <property type="entry name" value="WH-like_DNA-bd_sf"/>
</dbReference>
<dbReference type="KEGG" id="ome:OLMES_4913"/>
<dbReference type="EMBL" id="CP021425">
    <property type="protein sequence ID" value="ARU58901.1"/>
    <property type="molecule type" value="Genomic_DNA"/>
</dbReference>
<name>A0A1Y0IEM8_9GAMM</name>
<evidence type="ECO:0000256" key="1">
    <source>
        <dbReference type="ARBA" id="ARBA00009437"/>
    </source>
</evidence>
<dbReference type="Gene3D" id="3.40.190.290">
    <property type="match status" value="1"/>
</dbReference>
<dbReference type="SUPFAM" id="SSF46785">
    <property type="entry name" value="Winged helix' DNA-binding domain"/>
    <property type="match status" value="1"/>
</dbReference>
<dbReference type="GO" id="GO:0003700">
    <property type="term" value="F:DNA-binding transcription factor activity"/>
    <property type="evidence" value="ECO:0007669"/>
    <property type="project" value="InterPro"/>
</dbReference>
<gene>
    <name evidence="6" type="ORF">OLMES_4913</name>
</gene>
<dbReference type="AlphaFoldDB" id="A0A1Y0IEM8"/>
<feature type="domain" description="HTH lysR-type" evidence="5">
    <location>
        <begin position="1"/>
        <end position="58"/>
    </location>
</feature>
<dbReference type="PANTHER" id="PTHR30126:SF88">
    <property type="entry name" value="TRANSCRIPTIONAL REGULATOR-RELATED"/>
    <property type="match status" value="1"/>
</dbReference>
<dbReference type="Gene3D" id="1.10.10.10">
    <property type="entry name" value="Winged helix-like DNA-binding domain superfamily/Winged helix DNA-binding domain"/>
    <property type="match status" value="1"/>
</dbReference>
<organism evidence="6 7">
    <name type="scientific">Oleiphilus messinensis</name>
    <dbReference type="NCBI Taxonomy" id="141451"/>
    <lineage>
        <taxon>Bacteria</taxon>
        <taxon>Pseudomonadati</taxon>
        <taxon>Pseudomonadota</taxon>
        <taxon>Gammaproteobacteria</taxon>
        <taxon>Oceanospirillales</taxon>
        <taxon>Oleiphilaceae</taxon>
        <taxon>Oleiphilus</taxon>
    </lineage>
</organism>
<dbReference type="InterPro" id="IPR036390">
    <property type="entry name" value="WH_DNA-bd_sf"/>
</dbReference>
<keyword evidence="2" id="KW-0805">Transcription regulation</keyword>
<keyword evidence="3" id="KW-0238">DNA-binding</keyword>
<dbReference type="GO" id="GO:0000976">
    <property type="term" value="F:transcription cis-regulatory region binding"/>
    <property type="evidence" value="ECO:0007669"/>
    <property type="project" value="TreeGrafter"/>
</dbReference>
<dbReference type="InterPro" id="IPR000847">
    <property type="entry name" value="LysR_HTH_N"/>
</dbReference>
<evidence type="ECO:0000256" key="3">
    <source>
        <dbReference type="ARBA" id="ARBA00023125"/>
    </source>
</evidence>
<dbReference type="RefSeq" id="WP_087463628.1">
    <property type="nucleotide sequence ID" value="NZ_CP021425.1"/>
</dbReference>
<accession>A0A1Y0IEM8</accession>
<evidence type="ECO:0000313" key="6">
    <source>
        <dbReference type="EMBL" id="ARU58901.1"/>
    </source>
</evidence>
<keyword evidence="7" id="KW-1185">Reference proteome</keyword>
<evidence type="ECO:0000259" key="5">
    <source>
        <dbReference type="PROSITE" id="PS50931"/>
    </source>
</evidence>
<dbReference type="OrthoDB" id="9786526at2"/>
<dbReference type="Pfam" id="PF00126">
    <property type="entry name" value="HTH_1"/>
    <property type="match status" value="1"/>
</dbReference>
<evidence type="ECO:0000256" key="4">
    <source>
        <dbReference type="ARBA" id="ARBA00023163"/>
    </source>
</evidence>
<dbReference type="Proteomes" id="UP000196027">
    <property type="component" value="Chromosome"/>
</dbReference>
<sequence>MDIQQLKTLRAVVENKGFQAGARHLHKTHPSVLTLIKNFEDELGFSLFDRSKYRATLTDDGRRFYERSIRVLEEMERLQQYSNQIRTLEETELNIVIGDVTPIGRILPCLKRFFQAHPGTQLNLLFENLRGPNDRLLAGEADLIVHHIDKTDTRYEYFPFLQVTIKPVAAPDFLVGQELNRLMYSDLESLTQCVVRDTSEHPDETSYHVMKNTPKVMVGDQYTKREVIRQGVAWGHMPDFLVEDDIDAGRLLALAGHHVRNHKIDIVIARRSDAEIGPIANNLWTLLKREIAVSFHSQQHE</sequence>
<comment type="similarity">
    <text evidence="1">Belongs to the LysR transcriptional regulatory family.</text>
</comment>
<reference evidence="6 7" key="1">
    <citation type="submission" date="2017-05" db="EMBL/GenBank/DDBJ databases">
        <title>Genomic insights into alkan degradation activity of Oleiphilus messinensis.</title>
        <authorList>
            <person name="Kozyavkin S.A."/>
            <person name="Slesarev A.I."/>
            <person name="Golyshin P.N."/>
            <person name="Korzhenkov A."/>
            <person name="Golyshina O.N."/>
            <person name="Toshchakov S.V."/>
        </authorList>
    </citation>
    <scope>NUCLEOTIDE SEQUENCE [LARGE SCALE GENOMIC DNA]</scope>
    <source>
        <strain evidence="6 7">ME102</strain>
    </source>
</reference>
<evidence type="ECO:0000256" key="2">
    <source>
        <dbReference type="ARBA" id="ARBA00023015"/>
    </source>
</evidence>
<protein>
    <submittedName>
        <fullName evidence="6">Transcriptional regulator</fullName>
    </submittedName>
</protein>